<name>A0A419W7Z0_9BACT</name>
<organism evidence="1 2">
    <name type="scientific">Mangrovibacterium diazotrophicum</name>
    <dbReference type="NCBI Taxonomy" id="1261403"/>
    <lineage>
        <taxon>Bacteria</taxon>
        <taxon>Pseudomonadati</taxon>
        <taxon>Bacteroidota</taxon>
        <taxon>Bacteroidia</taxon>
        <taxon>Marinilabiliales</taxon>
        <taxon>Prolixibacteraceae</taxon>
        <taxon>Mangrovibacterium</taxon>
    </lineage>
</organism>
<dbReference type="RefSeq" id="WP_120272770.1">
    <property type="nucleotide sequence ID" value="NZ_RAPN01000001.1"/>
</dbReference>
<dbReference type="EMBL" id="RAPN01000001">
    <property type="protein sequence ID" value="RKD91472.1"/>
    <property type="molecule type" value="Genomic_DNA"/>
</dbReference>
<keyword evidence="2" id="KW-1185">Reference proteome</keyword>
<comment type="caution">
    <text evidence="1">The sequence shown here is derived from an EMBL/GenBank/DDBJ whole genome shotgun (WGS) entry which is preliminary data.</text>
</comment>
<accession>A0A419W7Z0</accession>
<gene>
    <name evidence="1" type="ORF">BC643_1828</name>
</gene>
<dbReference type="OrthoDB" id="1029429at2"/>
<dbReference type="AlphaFoldDB" id="A0A419W7Z0"/>
<sequence>MKRFGGIFVLLVFIGAISFFGMVAPSPIYATRKLESLGRLIEQLYGWSGAAELRNSRQLYGKSLLVNFNSEGQIAHLGLKMFPDGVKQQIDPEISEFLERLSLELCLEDQQGKLGSKLKEYKIALYLNQVPLGGLLFQKLEDALLVADNSAVFRLTKDSLNYSAVWENGGHQSFEILFPAQYDLISGRDKKELDDQLEMKLKSYDGSGVQFEDIQRISVTEKETGLWLSSPQSFMIPAVGNSRYFRKSANEQLVWLYDSRFPQESLANLFYYLPDSSKQLQVKMTHRKYGKEISTYTLPLASILATWQKNFQTFVGFEKSPEGELNAVVFFYNSMGNYLHLLSIKASETDLFEQHEIEAELRSFIPEHNIKNLFGERQGAGAYVTVNY</sequence>
<evidence type="ECO:0000313" key="1">
    <source>
        <dbReference type="EMBL" id="RKD91472.1"/>
    </source>
</evidence>
<evidence type="ECO:0000313" key="2">
    <source>
        <dbReference type="Proteomes" id="UP000283387"/>
    </source>
</evidence>
<proteinExistence type="predicted"/>
<dbReference type="Proteomes" id="UP000283387">
    <property type="component" value="Unassembled WGS sequence"/>
</dbReference>
<protein>
    <submittedName>
        <fullName evidence="1">Uncharacterized protein</fullName>
    </submittedName>
</protein>
<reference evidence="1 2" key="1">
    <citation type="submission" date="2018-09" db="EMBL/GenBank/DDBJ databases">
        <title>Genomic Encyclopedia of Archaeal and Bacterial Type Strains, Phase II (KMG-II): from individual species to whole genera.</title>
        <authorList>
            <person name="Goeker M."/>
        </authorList>
    </citation>
    <scope>NUCLEOTIDE SEQUENCE [LARGE SCALE GENOMIC DNA]</scope>
    <source>
        <strain evidence="1 2">DSM 27148</strain>
    </source>
</reference>